<dbReference type="InterPro" id="IPR001680">
    <property type="entry name" value="WD40_rpt"/>
</dbReference>
<dbReference type="PROSITE" id="PS50294">
    <property type="entry name" value="WD_REPEATS_REGION"/>
    <property type="match status" value="1"/>
</dbReference>
<dbReference type="PANTHER" id="PTHR19848:SF8">
    <property type="entry name" value="F-BOX AND WD REPEAT DOMAIN CONTAINING 7"/>
    <property type="match status" value="1"/>
</dbReference>
<evidence type="ECO:0000256" key="1">
    <source>
        <dbReference type="ARBA" id="ARBA00022574"/>
    </source>
</evidence>
<dbReference type="InterPro" id="IPR036322">
    <property type="entry name" value="WD40_repeat_dom_sf"/>
</dbReference>
<sequence>MSRSTDPGHFFQTESSLTDAARKAKKSKNNAGDPIRLKSKILTIIADPDDGRGVYVAESAGTARRISLQVCRTAIYFLWSSENAQNKAQVYTGPAAPLAGLALSPRAASSSSERTLFAGCWDKTIWSWSTTSRAQGKRFIGHNDFVKAVICVQIAERVLLVSGGADAQIIVWDVISGAKLHTLKGHARGVLDLAVDPLSVDEFGRGVENVKVFSAGSEREIRAWQIDAQSPREIGMNSLLSESGSSSGALDDTGAALLAHETSVNRLFFPLSDASGDFWTASSDKTAKHIVRSRGWEADTVLDHPDFVRDVCYDEASGYIVTACRDEGVRVWDPTSGDLVHCFDGHFEEVTALVVLGRGVGQAGEIVSVSIDGTIRRWGLGKEELQQAKEDAKKEQQESQIQDEKPKASMLTEEEERELAELMEDEE</sequence>
<evidence type="ECO:0000313" key="6">
    <source>
        <dbReference type="Proteomes" id="UP000800092"/>
    </source>
</evidence>
<evidence type="ECO:0000256" key="4">
    <source>
        <dbReference type="SAM" id="MobiDB-lite"/>
    </source>
</evidence>
<organism evidence="5 6">
    <name type="scientific">Viridothelium virens</name>
    <name type="common">Speckled blister lichen</name>
    <name type="synonym">Trypethelium virens</name>
    <dbReference type="NCBI Taxonomy" id="1048519"/>
    <lineage>
        <taxon>Eukaryota</taxon>
        <taxon>Fungi</taxon>
        <taxon>Dikarya</taxon>
        <taxon>Ascomycota</taxon>
        <taxon>Pezizomycotina</taxon>
        <taxon>Dothideomycetes</taxon>
        <taxon>Dothideomycetes incertae sedis</taxon>
        <taxon>Trypetheliales</taxon>
        <taxon>Trypetheliaceae</taxon>
        <taxon>Viridothelium</taxon>
    </lineage>
</organism>
<name>A0A6A6GVT1_VIRVR</name>
<feature type="region of interest" description="Disordered" evidence="4">
    <location>
        <begin position="386"/>
        <end position="427"/>
    </location>
</feature>
<evidence type="ECO:0000256" key="3">
    <source>
        <dbReference type="PROSITE-ProRule" id="PRU00221"/>
    </source>
</evidence>
<feature type="region of interest" description="Disordered" evidence="4">
    <location>
        <begin position="1"/>
        <end position="32"/>
    </location>
</feature>
<protein>
    <submittedName>
        <fullName evidence="5">WD40 repeat-like protein</fullName>
    </submittedName>
</protein>
<gene>
    <name evidence="5" type="ORF">EV356DRAFT_555216</name>
</gene>
<proteinExistence type="predicted"/>
<dbReference type="InterPro" id="IPR015943">
    <property type="entry name" value="WD40/YVTN_repeat-like_dom_sf"/>
</dbReference>
<dbReference type="AlphaFoldDB" id="A0A6A6GVT1"/>
<dbReference type="PROSITE" id="PS50082">
    <property type="entry name" value="WD_REPEATS_2"/>
    <property type="match status" value="2"/>
</dbReference>
<dbReference type="Gene3D" id="2.130.10.10">
    <property type="entry name" value="YVTN repeat-like/Quinoprotein amine dehydrogenase"/>
    <property type="match status" value="2"/>
</dbReference>
<feature type="repeat" description="WD" evidence="3">
    <location>
        <begin position="301"/>
        <end position="342"/>
    </location>
</feature>
<dbReference type="PROSITE" id="PS00678">
    <property type="entry name" value="WD_REPEATS_1"/>
    <property type="match status" value="1"/>
</dbReference>
<keyword evidence="1 3" id="KW-0853">WD repeat</keyword>
<feature type="compositionally biased region" description="Acidic residues" evidence="4">
    <location>
        <begin position="412"/>
        <end position="427"/>
    </location>
</feature>
<evidence type="ECO:0000313" key="5">
    <source>
        <dbReference type="EMBL" id="KAF2229912.1"/>
    </source>
</evidence>
<dbReference type="OrthoDB" id="6262491at2759"/>
<keyword evidence="2" id="KW-0677">Repeat</keyword>
<reference evidence="5" key="1">
    <citation type="journal article" date="2020" name="Stud. Mycol.">
        <title>101 Dothideomycetes genomes: a test case for predicting lifestyles and emergence of pathogens.</title>
        <authorList>
            <person name="Haridas S."/>
            <person name="Albert R."/>
            <person name="Binder M."/>
            <person name="Bloem J."/>
            <person name="Labutti K."/>
            <person name="Salamov A."/>
            <person name="Andreopoulos B."/>
            <person name="Baker S."/>
            <person name="Barry K."/>
            <person name="Bills G."/>
            <person name="Bluhm B."/>
            <person name="Cannon C."/>
            <person name="Castanera R."/>
            <person name="Culley D."/>
            <person name="Daum C."/>
            <person name="Ezra D."/>
            <person name="Gonzalez J."/>
            <person name="Henrissat B."/>
            <person name="Kuo A."/>
            <person name="Liang C."/>
            <person name="Lipzen A."/>
            <person name="Lutzoni F."/>
            <person name="Magnuson J."/>
            <person name="Mondo S."/>
            <person name="Nolan M."/>
            <person name="Ohm R."/>
            <person name="Pangilinan J."/>
            <person name="Park H.-J."/>
            <person name="Ramirez L."/>
            <person name="Alfaro M."/>
            <person name="Sun H."/>
            <person name="Tritt A."/>
            <person name="Yoshinaga Y."/>
            <person name="Zwiers L.-H."/>
            <person name="Turgeon B."/>
            <person name="Goodwin S."/>
            <person name="Spatafora J."/>
            <person name="Crous P."/>
            <person name="Grigoriev I."/>
        </authorList>
    </citation>
    <scope>NUCLEOTIDE SEQUENCE</scope>
    <source>
        <strain evidence="5">Tuck. ex Michener</strain>
    </source>
</reference>
<dbReference type="Pfam" id="PF00400">
    <property type="entry name" value="WD40"/>
    <property type="match status" value="2"/>
</dbReference>
<keyword evidence="6" id="KW-1185">Reference proteome</keyword>
<dbReference type="PANTHER" id="PTHR19848">
    <property type="entry name" value="WD40 REPEAT PROTEIN"/>
    <property type="match status" value="1"/>
</dbReference>
<dbReference type="InterPro" id="IPR019775">
    <property type="entry name" value="WD40_repeat_CS"/>
</dbReference>
<dbReference type="EMBL" id="ML991851">
    <property type="protein sequence ID" value="KAF2229912.1"/>
    <property type="molecule type" value="Genomic_DNA"/>
</dbReference>
<dbReference type="Proteomes" id="UP000800092">
    <property type="component" value="Unassembled WGS sequence"/>
</dbReference>
<dbReference type="SMART" id="SM00320">
    <property type="entry name" value="WD40"/>
    <property type="match status" value="5"/>
</dbReference>
<feature type="repeat" description="WD" evidence="3">
    <location>
        <begin position="159"/>
        <end position="182"/>
    </location>
</feature>
<dbReference type="SUPFAM" id="SSF50978">
    <property type="entry name" value="WD40 repeat-like"/>
    <property type="match status" value="1"/>
</dbReference>
<feature type="compositionally biased region" description="Basic and acidic residues" evidence="4">
    <location>
        <begin position="386"/>
        <end position="407"/>
    </location>
</feature>
<evidence type="ECO:0000256" key="2">
    <source>
        <dbReference type="ARBA" id="ARBA00022737"/>
    </source>
</evidence>
<dbReference type="FunFam" id="2.130.10.10:FF:001196">
    <property type="entry name" value="WD repeat protein (AFU_orthologue AFUA_1G12380)"/>
    <property type="match status" value="1"/>
</dbReference>
<accession>A0A6A6GVT1</accession>